<dbReference type="PROSITE" id="PS51903">
    <property type="entry name" value="CLP_R"/>
    <property type="match status" value="1"/>
</dbReference>
<keyword evidence="6" id="KW-0378">Hydrolase</keyword>
<feature type="non-terminal residue" evidence="6">
    <location>
        <position position="544"/>
    </location>
</feature>
<evidence type="ECO:0000313" key="6">
    <source>
        <dbReference type="EMBL" id="MCA9381652.1"/>
    </source>
</evidence>
<dbReference type="CDD" id="cd00009">
    <property type="entry name" value="AAA"/>
    <property type="match status" value="1"/>
</dbReference>
<dbReference type="PANTHER" id="PTHR11638:SF18">
    <property type="entry name" value="HEAT SHOCK PROTEIN 104"/>
    <property type="match status" value="1"/>
</dbReference>
<dbReference type="AlphaFoldDB" id="A0A955L2D3"/>
<dbReference type="InterPro" id="IPR050130">
    <property type="entry name" value="ClpA_ClpB"/>
</dbReference>
<feature type="domain" description="Clp R" evidence="5">
    <location>
        <begin position="1"/>
        <end position="136"/>
    </location>
</feature>
<dbReference type="Gene3D" id="1.10.8.60">
    <property type="match status" value="1"/>
</dbReference>
<name>A0A955L2D3_9BACT</name>
<dbReference type="SMART" id="SM00382">
    <property type="entry name" value="AAA"/>
    <property type="match status" value="1"/>
</dbReference>
<dbReference type="Pfam" id="PF17871">
    <property type="entry name" value="AAA_lid_9"/>
    <property type="match status" value="1"/>
</dbReference>
<keyword evidence="3 6" id="KW-0067">ATP-binding</keyword>
<dbReference type="Pfam" id="PF02861">
    <property type="entry name" value="Clp_N"/>
    <property type="match status" value="1"/>
</dbReference>
<dbReference type="Proteomes" id="UP000775877">
    <property type="component" value="Unassembled WGS sequence"/>
</dbReference>
<evidence type="ECO:0000259" key="5">
    <source>
        <dbReference type="PROSITE" id="PS51903"/>
    </source>
</evidence>
<reference evidence="6" key="2">
    <citation type="journal article" date="2021" name="Microbiome">
        <title>Successional dynamics and alternative stable states in a saline activated sludge microbial community over 9 years.</title>
        <authorList>
            <person name="Wang Y."/>
            <person name="Ye J."/>
            <person name="Ju F."/>
            <person name="Liu L."/>
            <person name="Boyd J.A."/>
            <person name="Deng Y."/>
            <person name="Parks D.H."/>
            <person name="Jiang X."/>
            <person name="Yin X."/>
            <person name="Woodcroft B.J."/>
            <person name="Tyson G.W."/>
            <person name="Hugenholtz P."/>
            <person name="Polz M.F."/>
            <person name="Zhang T."/>
        </authorList>
    </citation>
    <scope>NUCLEOTIDE SEQUENCE</scope>
    <source>
        <strain evidence="6">HKST-UBA13</strain>
    </source>
</reference>
<dbReference type="InterPro" id="IPR003959">
    <property type="entry name" value="ATPase_AAA_core"/>
</dbReference>
<dbReference type="InterPro" id="IPR036628">
    <property type="entry name" value="Clp_N_dom_sf"/>
</dbReference>
<dbReference type="GO" id="GO:0005737">
    <property type="term" value="C:cytoplasm"/>
    <property type="evidence" value="ECO:0007669"/>
    <property type="project" value="TreeGrafter"/>
</dbReference>
<dbReference type="Gene3D" id="3.40.50.300">
    <property type="entry name" value="P-loop containing nucleotide triphosphate hydrolases"/>
    <property type="match status" value="2"/>
</dbReference>
<protein>
    <submittedName>
        <fullName evidence="6">ATP-dependent Clp protease ATP-binding subunit</fullName>
    </submittedName>
</protein>
<organism evidence="6 7">
    <name type="scientific">Candidatus Dojkabacteria bacterium</name>
    <dbReference type="NCBI Taxonomy" id="2099670"/>
    <lineage>
        <taxon>Bacteria</taxon>
        <taxon>Candidatus Dojkabacteria</taxon>
    </lineage>
</organism>
<dbReference type="InterPro" id="IPR004176">
    <property type="entry name" value="Clp_R_N"/>
</dbReference>
<proteinExistence type="predicted"/>
<dbReference type="GO" id="GO:0008233">
    <property type="term" value="F:peptidase activity"/>
    <property type="evidence" value="ECO:0007669"/>
    <property type="project" value="UniProtKB-KW"/>
</dbReference>
<evidence type="ECO:0000313" key="7">
    <source>
        <dbReference type="Proteomes" id="UP000775877"/>
    </source>
</evidence>
<dbReference type="SUPFAM" id="SSF81923">
    <property type="entry name" value="Double Clp-N motif"/>
    <property type="match status" value="1"/>
</dbReference>
<evidence type="ECO:0000256" key="2">
    <source>
        <dbReference type="ARBA" id="ARBA00022741"/>
    </source>
</evidence>
<dbReference type="InterPro" id="IPR027417">
    <property type="entry name" value="P-loop_NTPase"/>
</dbReference>
<gene>
    <name evidence="6" type="ORF">KC678_05280</name>
</gene>
<dbReference type="PANTHER" id="PTHR11638">
    <property type="entry name" value="ATP-DEPENDENT CLP PROTEASE"/>
    <property type="match status" value="1"/>
</dbReference>
<keyword evidence="6" id="KW-0645">Protease</keyword>
<sequence>SIAKRFLHTEFLVIHIFLALLENKRGVVEELLSKLGIDDTTTINRIRTELSKLTAEPDSKPGNMPVFSSQIKELINEAYLTSVDLNQVFVGTEHLFLAMFKMKGLKFVEDMKKAGINYISLKDAVNSLGNYSMLDNSEGYDDDSDSSLAADELPFFVRDMNQLAEEGRFPTITGRDEEVQRLIHILSRKTKNNPILVGDAGVGKTAIVEGFVNRLIDQDLPASLISKKVLNVDVASIIAGAKLRGDVEERISYLINRAIEDGNVIIFIDEIHNIVGAGSVGGKDTLDVANILKPYLTNSELTVIGATTTEEYNRYFEEDSALSRRFQPIFINELDVESTKKILSVMKKDFENYHKVKITPDAIKEAVELSDKFIKDRYLPDKAIDLLDEAAASVKIGREVAIEPELSKLGEKLMATQEKKEQSVRRKRMDDAMKYKIREEKLIDQIEGLIEGKKSVKKKYKKTVTADLIKQTVVDWTKIPIAASDISNKKLANLANNLKSRVVGQDHIVDNLSLAIQRSHLGLGEDKRPLGSFLFLGPTGVGKT</sequence>
<dbReference type="Gene3D" id="4.10.860.10">
    <property type="entry name" value="UVR domain"/>
    <property type="match status" value="1"/>
</dbReference>
<dbReference type="GO" id="GO:0006508">
    <property type="term" value="P:proteolysis"/>
    <property type="evidence" value="ECO:0007669"/>
    <property type="project" value="UniProtKB-KW"/>
</dbReference>
<feature type="non-terminal residue" evidence="6">
    <location>
        <position position="1"/>
    </location>
</feature>
<dbReference type="EMBL" id="JAGQLJ010000152">
    <property type="protein sequence ID" value="MCA9381652.1"/>
    <property type="molecule type" value="Genomic_DNA"/>
</dbReference>
<evidence type="ECO:0000256" key="3">
    <source>
        <dbReference type="ARBA" id="ARBA00022840"/>
    </source>
</evidence>
<dbReference type="GO" id="GO:0016887">
    <property type="term" value="F:ATP hydrolysis activity"/>
    <property type="evidence" value="ECO:0007669"/>
    <property type="project" value="InterPro"/>
</dbReference>
<dbReference type="Pfam" id="PF00004">
    <property type="entry name" value="AAA"/>
    <property type="match status" value="1"/>
</dbReference>
<dbReference type="InterPro" id="IPR041546">
    <property type="entry name" value="ClpA/ClpB_AAA_lid"/>
</dbReference>
<evidence type="ECO:0000256" key="4">
    <source>
        <dbReference type="PROSITE-ProRule" id="PRU01251"/>
    </source>
</evidence>
<reference evidence="6" key="1">
    <citation type="submission" date="2020-04" db="EMBL/GenBank/DDBJ databases">
        <authorList>
            <person name="Zhang T."/>
        </authorList>
    </citation>
    <scope>NUCLEOTIDE SEQUENCE</scope>
    <source>
        <strain evidence="6">HKST-UBA13</strain>
    </source>
</reference>
<dbReference type="GO" id="GO:0034605">
    <property type="term" value="P:cellular response to heat"/>
    <property type="evidence" value="ECO:0007669"/>
    <property type="project" value="TreeGrafter"/>
</dbReference>
<dbReference type="InterPro" id="IPR003593">
    <property type="entry name" value="AAA+_ATPase"/>
</dbReference>
<dbReference type="GO" id="GO:0005524">
    <property type="term" value="F:ATP binding"/>
    <property type="evidence" value="ECO:0007669"/>
    <property type="project" value="UniProtKB-KW"/>
</dbReference>
<keyword evidence="1 4" id="KW-0677">Repeat</keyword>
<keyword evidence="2" id="KW-0547">Nucleotide-binding</keyword>
<dbReference type="SUPFAM" id="SSF52540">
    <property type="entry name" value="P-loop containing nucleoside triphosphate hydrolases"/>
    <property type="match status" value="2"/>
</dbReference>
<comment type="caution">
    <text evidence="6">The sequence shown here is derived from an EMBL/GenBank/DDBJ whole genome shotgun (WGS) entry which is preliminary data.</text>
</comment>
<accession>A0A955L2D3</accession>
<evidence type="ECO:0000256" key="1">
    <source>
        <dbReference type="ARBA" id="ARBA00022737"/>
    </source>
</evidence>
<dbReference type="Gene3D" id="1.10.1780.10">
    <property type="entry name" value="Clp, N-terminal domain"/>
    <property type="match status" value="1"/>
</dbReference>